<evidence type="ECO:0000256" key="4">
    <source>
        <dbReference type="ARBA" id="ARBA00023015"/>
    </source>
</evidence>
<accession>A0A7X3MJT9</accession>
<dbReference type="PANTHER" id="PTHR48111:SF1">
    <property type="entry name" value="TWO-COMPONENT RESPONSE REGULATOR ORR33"/>
    <property type="match status" value="1"/>
</dbReference>
<dbReference type="PROSITE" id="PS51755">
    <property type="entry name" value="OMPR_PHOB"/>
    <property type="match status" value="1"/>
</dbReference>
<proteinExistence type="predicted"/>
<evidence type="ECO:0000313" key="12">
    <source>
        <dbReference type="EMBL" id="MXP77639.1"/>
    </source>
</evidence>
<dbReference type="GO" id="GO:0005829">
    <property type="term" value="C:cytosol"/>
    <property type="evidence" value="ECO:0007669"/>
    <property type="project" value="TreeGrafter"/>
</dbReference>
<dbReference type="GO" id="GO:0000976">
    <property type="term" value="F:transcription cis-regulatory region binding"/>
    <property type="evidence" value="ECO:0007669"/>
    <property type="project" value="TreeGrafter"/>
</dbReference>
<evidence type="ECO:0000256" key="8">
    <source>
        <dbReference type="PROSITE-ProRule" id="PRU00169"/>
    </source>
</evidence>
<evidence type="ECO:0000256" key="9">
    <source>
        <dbReference type="PROSITE-ProRule" id="PRU01091"/>
    </source>
</evidence>
<dbReference type="GO" id="GO:0032993">
    <property type="term" value="C:protein-DNA complex"/>
    <property type="evidence" value="ECO:0007669"/>
    <property type="project" value="TreeGrafter"/>
</dbReference>
<evidence type="ECO:0000256" key="6">
    <source>
        <dbReference type="ARBA" id="ARBA00023163"/>
    </source>
</evidence>
<keyword evidence="13" id="KW-1185">Reference proteome</keyword>
<dbReference type="SMART" id="SM00448">
    <property type="entry name" value="REC"/>
    <property type="match status" value="1"/>
</dbReference>
<name>A0A7X3MJT9_9FIRM</name>
<dbReference type="Pfam" id="PF00072">
    <property type="entry name" value="Response_reg"/>
    <property type="match status" value="1"/>
</dbReference>
<feature type="domain" description="OmpR/PhoB-type" evidence="11">
    <location>
        <begin position="124"/>
        <end position="220"/>
    </location>
</feature>
<dbReference type="SMART" id="SM00862">
    <property type="entry name" value="Trans_reg_C"/>
    <property type="match status" value="1"/>
</dbReference>
<keyword evidence="6" id="KW-0804">Transcription</keyword>
<dbReference type="InterPro" id="IPR001867">
    <property type="entry name" value="OmpR/PhoB-type_DNA-bd"/>
</dbReference>
<evidence type="ECO:0000259" key="11">
    <source>
        <dbReference type="PROSITE" id="PS51755"/>
    </source>
</evidence>
<dbReference type="AlphaFoldDB" id="A0A7X3MJT9"/>
<dbReference type="InterPro" id="IPR036388">
    <property type="entry name" value="WH-like_DNA-bd_sf"/>
</dbReference>
<keyword evidence="4" id="KW-0805">Transcription regulation</keyword>
<comment type="function">
    <text evidence="7">May play the central regulatory role in sporulation. It may be an element of the effector pathway responsible for the activation of sporulation genes in response to nutritional stress. Spo0A may act in concert with spo0H (a sigma factor) to control the expression of some genes that are critical to the sporulation process.</text>
</comment>
<protein>
    <recommendedName>
        <fullName evidence="1">Stage 0 sporulation protein A homolog</fullName>
    </recommendedName>
</protein>
<keyword evidence="5 9" id="KW-0238">DNA-binding</keyword>
<dbReference type="InterPro" id="IPR039420">
    <property type="entry name" value="WalR-like"/>
</dbReference>
<dbReference type="PANTHER" id="PTHR48111">
    <property type="entry name" value="REGULATOR OF RPOS"/>
    <property type="match status" value="1"/>
</dbReference>
<feature type="modified residue" description="4-aspartylphosphate" evidence="8">
    <location>
        <position position="53"/>
    </location>
</feature>
<dbReference type="InterPro" id="IPR001789">
    <property type="entry name" value="Sig_transdc_resp-reg_receiver"/>
</dbReference>
<dbReference type="GO" id="GO:0000156">
    <property type="term" value="F:phosphorelay response regulator activity"/>
    <property type="evidence" value="ECO:0007669"/>
    <property type="project" value="TreeGrafter"/>
</dbReference>
<evidence type="ECO:0000313" key="13">
    <source>
        <dbReference type="Proteomes" id="UP000460412"/>
    </source>
</evidence>
<keyword evidence="3" id="KW-0902">Two-component regulatory system</keyword>
<dbReference type="CDD" id="cd00383">
    <property type="entry name" value="trans_reg_C"/>
    <property type="match status" value="1"/>
</dbReference>
<evidence type="ECO:0000256" key="3">
    <source>
        <dbReference type="ARBA" id="ARBA00023012"/>
    </source>
</evidence>
<feature type="DNA-binding region" description="OmpR/PhoB-type" evidence="9">
    <location>
        <begin position="124"/>
        <end position="220"/>
    </location>
</feature>
<dbReference type="SUPFAM" id="SSF52172">
    <property type="entry name" value="CheY-like"/>
    <property type="match status" value="1"/>
</dbReference>
<evidence type="ECO:0000256" key="1">
    <source>
        <dbReference type="ARBA" id="ARBA00018672"/>
    </source>
</evidence>
<sequence length="227" mass="25979">MELRLLIVEDDRLIAEAAADYFTGKGWLVQTTEDGLQVLELLKVRCFHLVLLDVMISGLDGFNVCRQIRKDCDVPIIFITARVLEEDKLNGYSLGADDYVTKPFSLPVLYAKAMALTGRVQGLHSFVELGGLKVDTRSRKVWRFGEILVLPPKEYEMLLFLIQNPGRVYSREQLLIRFWGYDFDGNERVVDNHIKKLRKALGSCGCTIETVRKFGYRLSEAKMEVVR</sequence>
<evidence type="ECO:0000256" key="2">
    <source>
        <dbReference type="ARBA" id="ARBA00022553"/>
    </source>
</evidence>
<dbReference type="Gene3D" id="1.10.10.10">
    <property type="entry name" value="Winged helix-like DNA-binding domain superfamily/Winged helix DNA-binding domain"/>
    <property type="match status" value="1"/>
</dbReference>
<dbReference type="SUPFAM" id="SSF46894">
    <property type="entry name" value="C-terminal effector domain of the bipartite response regulators"/>
    <property type="match status" value="1"/>
</dbReference>
<dbReference type="EMBL" id="WUQX01000001">
    <property type="protein sequence ID" value="MXP77639.1"/>
    <property type="molecule type" value="Genomic_DNA"/>
</dbReference>
<evidence type="ECO:0000259" key="10">
    <source>
        <dbReference type="PROSITE" id="PS50110"/>
    </source>
</evidence>
<dbReference type="InterPro" id="IPR011006">
    <property type="entry name" value="CheY-like_superfamily"/>
</dbReference>
<dbReference type="InterPro" id="IPR016032">
    <property type="entry name" value="Sig_transdc_resp-reg_C-effctor"/>
</dbReference>
<dbReference type="Proteomes" id="UP000460412">
    <property type="component" value="Unassembled WGS sequence"/>
</dbReference>
<evidence type="ECO:0000256" key="5">
    <source>
        <dbReference type="ARBA" id="ARBA00023125"/>
    </source>
</evidence>
<gene>
    <name evidence="12" type="ORF">GN277_20475</name>
</gene>
<dbReference type="Gene3D" id="6.10.250.690">
    <property type="match status" value="1"/>
</dbReference>
<comment type="caution">
    <text evidence="12">The sequence shown here is derived from an EMBL/GenBank/DDBJ whole genome shotgun (WGS) entry which is preliminary data.</text>
</comment>
<reference evidence="12 13" key="1">
    <citation type="submission" date="2019-12" db="EMBL/GenBank/DDBJ databases">
        <title>Sporaefaciens musculi gen. nov., sp. nov., a novel bacterium isolated from the caecum of an obese mouse.</title>
        <authorList>
            <person name="Rasmussen T.S."/>
            <person name="Streidl T."/>
            <person name="Hitch T.C.A."/>
            <person name="Wortmann E."/>
            <person name="Deptula P."/>
            <person name="Hansen M."/>
            <person name="Nielsen D.S."/>
            <person name="Clavel T."/>
            <person name="Vogensen F.K."/>
        </authorList>
    </citation>
    <scope>NUCLEOTIDE SEQUENCE [LARGE SCALE GENOMIC DNA]</scope>
    <source>
        <strain evidence="12 13">WCA-9-b2</strain>
    </source>
</reference>
<dbReference type="Gene3D" id="3.40.50.2300">
    <property type="match status" value="1"/>
</dbReference>
<dbReference type="Pfam" id="PF00486">
    <property type="entry name" value="Trans_reg_C"/>
    <property type="match status" value="1"/>
</dbReference>
<organism evidence="12 13">
    <name type="scientific">Sporofaciens musculi</name>
    <dbReference type="NCBI Taxonomy" id="2681861"/>
    <lineage>
        <taxon>Bacteria</taxon>
        <taxon>Bacillati</taxon>
        <taxon>Bacillota</taxon>
        <taxon>Clostridia</taxon>
        <taxon>Lachnospirales</taxon>
        <taxon>Lachnospiraceae</taxon>
        <taxon>Sporofaciens</taxon>
    </lineage>
</organism>
<dbReference type="CDD" id="cd17574">
    <property type="entry name" value="REC_OmpR"/>
    <property type="match status" value="1"/>
</dbReference>
<feature type="domain" description="Response regulatory" evidence="10">
    <location>
        <begin position="4"/>
        <end position="117"/>
    </location>
</feature>
<keyword evidence="2 8" id="KW-0597">Phosphoprotein</keyword>
<evidence type="ECO:0000256" key="7">
    <source>
        <dbReference type="ARBA" id="ARBA00024867"/>
    </source>
</evidence>
<dbReference type="GO" id="GO:0006355">
    <property type="term" value="P:regulation of DNA-templated transcription"/>
    <property type="evidence" value="ECO:0007669"/>
    <property type="project" value="InterPro"/>
</dbReference>
<dbReference type="RefSeq" id="WP_159753108.1">
    <property type="nucleotide sequence ID" value="NZ_WUQX01000001.1"/>
</dbReference>
<dbReference type="PROSITE" id="PS50110">
    <property type="entry name" value="RESPONSE_REGULATORY"/>
    <property type="match status" value="1"/>
</dbReference>